<dbReference type="PROSITE" id="PS50850">
    <property type="entry name" value="MFS"/>
    <property type="match status" value="1"/>
</dbReference>
<evidence type="ECO:0000313" key="9">
    <source>
        <dbReference type="EMBL" id="KAH7275775.1"/>
    </source>
</evidence>
<dbReference type="GO" id="GO:0005886">
    <property type="term" value="C:plasma membrane"/>
    <property type="evidence" value="ECO:0007669"/>
    <property type="project" value="TreeGrafter"/>
</dbReference>
<keyword evidence="5 7" id="KW-0472">Membrane</keyword>
<dbReference type="SUPFAM" id="SSF103473">
    <property type="entry name" value="MFS general substrate transporter"/>
    <property type="match status" value="1"/>
</dbReference>
<dbReference type="Gene3D" id="1.20.1720.10">
    <property type="entry name" value="Multidrug resistance protein D"/>
    <property type="match status" value="1"/>
</dbReference>
<comment type="subcellular location">
    <subcellularLocation>
        <location evidence="1">Membrane</location>
        <topology evidence="1">Multi-pass membrane protein</topology>
    </subcellularLocation>
</comment>
<keyword evidence="3 7" id="KW-0812">Transmembrane</keyword>
<comment type="caution">
    <text evidence="9">The sequence shown here is derived from an EMBL/GenBank/DDBJ whole genome shotgun (WGS) entry which is preliminary data.</text>
</comment>
<organism evidence="9 10">
    <name type="scientific">Fusarium solani</name>
    <name type="common">Filamentous fungus</name>
    <dbReference type="NCBI Taxonomy" id="169388"/>
    <lineage>
        <taxon>Eukaryota</taxon>
        <taxon>Fungi</taxon>
        <taxon>Dikarya</taxon>
        <taxon>Ascomycota</taxon>
        <taxon>Pezizomycotina</taxon>
        <taxon>Sordariomycetes</taxon>
        <taxon>Hypocreomycetidae</taxon>
        <taxon>Hypocreales</taxon>
        <taxon>Nectriaceae</taxon>
        <taxon>Fusarium</taxon>
        <taxon>Fusarium solani species complex</taxon>
    </lineage>
</organism>
<dbReference type="Pfam" id="PF07690">
    <property type="entry name" value="MFS_1"/>
    <property type="match status" value="1"/>
</dbReference>
<dbReference type="Proteomes" id="UP000736672">
    <property type="component" value="Unassembled WGS sequence"/>
</dbReference>
<evidence type="ECO:0000256" key="5">
    <source>
        <dbReference type="ARBA" id="ARBA00023136"/>
    </source>
</evidence>
<dbReference type="InterPro" id="IPR020846">
    <property type="entry name" value="MFS_dom"/>
</dbReference>
<reference evidence="9" key="1">
    <citation type="journal article" date="2021" name="Nat. Commun.">
        <title>Genetic determinants of endophytism in the Arabidopsis root mycobiome.</title>
        <authorList>
            <person name="Mesny F."/>
            <person name="Miyauchi S."/>
            <person name="Thiergart T."/>
            <person name="Pickel B."/>
            <person name="Atanasova L."/>
            <person name="Karlsson M."/>
            <person name="Huettel B."/>
            <person name="Barry K.W."/>
            <person name="Haridas S."/>
            <person name="Chen C."/>
            <person name="Bauer D."/>
            <person name="Andreopoulos W."/>
            <person name="Pangilinan J."/>
            <person name="LaButti K."/>
            <person name="Riley R."/>
            <person name="Lipzen A."/>
            <person name="Clum A."/>
            <person name="Drula E."/>
            <person name="Henrissat B."/>
            <person name="Kohler A."/>
            <person name="Grigoriev I.V."/>
            <person name="Martin F.M."/>
            <person name="Hacquard S."/>
        </authorList>
    </citation>
    <scope>NUCLEOTIDE SEQUENCE</scope>
    <source>
        <strain evidence="9">FSSC 5 MPI-SDFR-AT-0091</strain>
    </source>
</reference>
<evidence type="ECO:0000256" key="4">
    <source>
        <dbReference type="ARBA" id="ARBA00022989"/>
    </source>
</evidence>
<accession>A0A9P9L6I7</accession>
<feature type="transmembrane region" description="Helical" evidence="7">
    <location>
        <begin position="387"/>
        <end position="410"/>
    </location>
</feature>
<evidence type="ECO:0000256" key="3">
    <source>
        <dbReference type="ARBA" id="ARBA00022692"/>
    </source>
</evidence>
<evidence type="ECO:0000256" key="7">
    <source>
        <dbReference type="SAM" id="Phobius"/>
    </source>
</evidence>
<evidence type="ECO:0000256" key="2">
    <source>
        <dbReference type="ARBA" id="ARBA00007520"/>
    </source>
</evidence>
<feature type="transmembrane region" description="Helical" evidence="7">
    <location>
        <begin position="28"/>
        <end position="55"/>
    </location>
</feature>
<feature type="transmembrane region" description="Helical" evidence="7">
    <location>
        <begin position="96"/>
        <end position="114"/>
    </location>
</feature>
<keyword evidence="10" id="KW-1185">Reference proteome</keyword>
<dbReference type="EMBL" id="JAGTJS010000001">
    <property type="protein sequence ID" value="KAH7275775.1"/>
    <property type="molecule type" value="Genomic_DNA"/>
</dbReference>
<feature type="transmembrane region" description="Helical" evidence="7">
    <location>
        <begin position="220"/>
        <end position="242"/>
    </location>
</feature>
<dbReference type="OrthoDB" id="2351791at2759"/>
<evidence type="ECO:0000313" key="10">
    <source>
        <dbReference type="Proteomes" id="UP000736672"/>
    </source>
</evidence>
<feature type="transmembrane region" description="Helical" evidence="7">
    <location>
        <begin position="186"/>
        <end position="208"/>
    </location>
</feature>
<evidence type="ECO:0000256" key="1">
    <source>
        <dbReference type="ARBA" id="ARBA00004141"/>
    </source>
</evidence>
<feature type="transmembrane region" description="Helical" evidence="7">
    <location>
        <begin position="328"/>
        <end position="349"/>
    </location>
</feature>
<dbReference type="InterPro" id="IPR011701">
    <property type="entry name" value="MFS"/>
</dbReference>
<dbReference type="AlphaFoldDB" id="A0A9P9L6I7"/>
<evidence type="ECO:0000256" key="6">
    <source>
        <dbReference type="ARBA" id="ARBA00023180"/>
    </source>
</evidence>
<dbReference type="InterPro" id="IPR036259">
    <property type="entry name" value="MFS_trans_sf"/>
</dbReference>
<proteinExistence type="inferred from homology"/>
<keyword evidence="6" id="KW-0325">Glycoprotein</keyword>
<comment type="similarity">
    <text evidence="2">Belongs to the major facilitator superfamily. TCR/Tet family.</text>
</comment>
<dbReference type="GO" id="GO:0022857">
    <property type="term" value="F:transmembrane transporter activity"/>
    <property type="evidence" value="ECO:0007669"/>
    <property type="project" value="InterPro"/>
</dbReference>
<feature type="domain" description="Major facilitator superfamily (MFS) profile" evidence="8">
    <location>
        <begin position="30"/>
        <end position="514"/>
    </location>
</feature>
<dbReference type="Gene3D" id="1.20.1250.20">
    <property type="entry name" value="MFS general substrate transporter like domains"/>
    <property type="match status" value="1"/>
</dbReference>
<feature type="transmembrane region" description="Helical" evidence="7">
    <location>
        <begin position="490"/>
        <end position="509"/>
    </location>
</feature>
<dbReference type="PANTHER" id="PTHR23501:SF102">
    <property type="entry name" value="DRUG TRANSPORTER, PUTATIVE (AFU_ORTHOLOGUE AFUA_3G08530)-RELATED"/>
    <property type="match status" value="1"/>
</dbReference>
<feature type="transmembrane region" description="Helical" evidence="7">
    <location>
        <begin position="159"/>
        <end position="180"/>
    </location>
</feature>
<feature type="transmembrane region" description="Helical" evidence="7">
    <location>
        <begin position="254"/>
        <end position="271"/>
    </location>
</feature>
<dbReference type="PANTHER" id="PTHR23501">
    <property type="entry name" value="MAJOR FACILITATOR SUPERFAMILY"/>
    <property type="match status" value="1"/>
</dbReference>
<feature type="transmembrane region" description="Helical" evidence="7">
    <location>
        <begin position="67"/>
        <end position="84"/>
    </location>
</feature>
<keyword evidence="4 7" id="KW-1133">Transmembrane helix</keyword>
<feature type="transmembrane region" description="Helical" evidence="7">
    <location>
        <begin position="356"/>
        <end position="375"/>
    </location>
</feature>
<protein>
    <submittedName>
        <fullName evidence="9">Major facilitator superfamily domain-containing protein</fullName>
    </submittedName>
</protein>
<name>A0A9P9L6I7_FUSSL</name>
<evidence type="ECO:0000259" key="8">
    <source>
        <dbReference type="PROSITE" id="PS50850"/>
    </source>
</evidence>
<feature type="transmembrane region" description="Helical" evidence="7">
    <location>
        <begin position="422"/>
        <end position="442"/>
    </location>
</feature>
<feature type="transmembrane region" description="Helical" evidence="7">
    <location>
        <begin position="291"/>
        <end position="316"/>
    </location>
</feature>
<sequence length="551" mass="59418">MVPKEHYGSAGAVPVVIQTLQVNNLRKVGILVVMNTVALVQAFDATCICVTLPALAKELDVSFSESLSMGSVFLLATAISQPIFAELAHVIGRRPAYIASLTIFISGTILCGAARNSLMLLAGRAVQGVGSGGPQALSGMILADLFPIRERSRWVAYQNVSWALGTIAGPLVGGAFVENVDSNWRWIFWCTLPFLGGSFVGCIFMLGYDSDQRNWRLIKDLDWIGILLFAISSVSILLPLTWGGSRFPWKSAQVLVPIGVSIVSFVALGAYERVVKKPMFRQSLFRNRSTILQFINAMIHGIIMWMVLYYLAVFFLGVKGKSPLMTGVWALPATVTVAPVAAVVGIVAYKTGKYQGFMIGGWGLLIAILGAMTVLDQDTTTHTTLIIILLLGIAMGLLIPVMSIGVQATVEEGDVGHAISMIYALRTMGQCLGIAIGITVFSSQLKTELKSMNQDTDHANNAMKLIKVSIEQGGFGHERMTEAVVLALKHLWATGSALAGLAFILGLFARCPKLPKNPEDRVEQSTGFPATPIDRVCAVSITRDIRSRSQV</sequence>
<gene>
    <name evidence="9" type="ORF">B0J15DRAFT_540774</name>
</gene>